<keyword evidence="3" id="KW-0677">Repeat</keyword>
<dbReference type="CDD" id="cd05804">
    <property type="entry name" value="StaR_like"/>
    <property type="match status" value="1"/>
</dbReference>
<evidence type="ECO:0000313" key="7">
    <source>
        <dbReference type="Proteomes" id="UP000611945"/>
    </source>
</evidence>
<accession>A0ABR8TJB0</accession>
<dbReference type="Proteomes" id="UP000611945">
    <property type="component" value="Unassembled WGS sequence"/>
</dbReference>
<evidence type="ECO:0000256" key="4">
    <source>
        <dbReference type="ARBA" id="ARBA00022803"/>
    </source>
</evidence>
<keyword evidence="4" id="KW-0802">TPR repeat</keyword>
<keyword evidence="7" id="KW-1185">Reference proteome</keyword>
<gene>
    <name evidence="6" type="ORF">H9642_00575</name>
</gene>
<comment type="caution">
    <text evidence="6">The sequence shown here is derived from an EMBL/GenBank/DDBJ whole genome shotgun (WGS) entry which is preliminary data.</text>
</comment>
<dbReference type="InterPro" id="IPR033891">
    <property type="entry name" value="TTC38"/>
</dbReference>
<evidence type="ECO:0000256" key="5">
    <source>
        <dbReference type="SAM" id="MobiDB-lite"/>
    </source>
</evidence>
<dbReference type="InterPro" id="IPR011990">
    <property type="entry name" value="TPR-like_helical_dom_sf"/>
</dbReference>
<evidence type="ECO:0000256" key="1">
    <source>
        <dbReference type="ARBA" id="ARBA00005857"/>
    </source>
</evidence>
<dbReference type="EMBL" id="JACSQG010000001">
    <property type="protein sequence ID" value="MBD7975679.1"/>
    <property type="molecule type" value="Genomic_DNA"/>
</dbReference>
<dbReference type="RefSeq" id="WP_251834471.1">
    <property type="nucleotide sequence ID" value="NZ_JACSQG010000001.1"/>
</dbReference>
<organism evidence="6 7">
    <name type="scientific">Serpens gallinarum</name>
    <dbReference type="NCBI Taxonomy" id="2763075"/>
    <lineage>
        <taxon>Bacteria</taxon>
        <taxon>Pseudomonadati</taxon>
        <taxon>Pseudomonadota</taxon>
        <taxon>Gammaproteobacteria</taxon>
        <taxon>Pseudomonadales</taxon>
        <taxon>Pseudomonadaceae</taxon>
        <taxon>Pseudomonas</taxon>
    </lineage>
</organism>
<dbReference type="PANTHER" id="PTHR16263">
    <property type="entry name" value="TETRATRICOPEPTIDE REPEAT PROTEIN 38"/>
    <property type="match status" value="1"/>
</dbReference>
<evidence type="ECO:0000313" key="6">
    <source>
        <dbReference type="EMBL" id="MBD7975679.1"/>
    </source>
</evidence>
<name>A0ABR8TJB0_9PSED</name>
<proteinExistence type="inferred from homology"/>
<evidence type="ECO:0000256" key="3">
    <source>
        <dbReference type="ARBA" id="ARBA00022737"/>
    </source>
</evidence>
<protein>
    <recommendedName>
        <fullName evidence="2">Tetratricopeptide repeat protein 38</fullName>
    </recommendedName>
</protein>
<sequence>MTMRDPMGLEISGADHDSLHHYQDALAQFQCYVGDPLTTLDAAQAQRPEMIMAHVLRAWLNLLGTEPDGLVAARAAYRQAAALPHNAREQGHLKAIGALLDGRWKEAGVLLEDVSIAWPLDILALQAGHLVDFFCGHGRMLRDRISRALPEWQAQMPGYHALLGMHAFGLEENADYLAAERAGRRAVELQPRDGWAQHAVAHVLEMQNRPREGIAWMRERQPHWAGDSFFQVHNWWHLALFHLDLEQYDEVLALFDGPVFGARSALVLDLVDASALLWRLQLLGVDVGERWRAVADLWTPHADVGLYAFNDAHAMLAFVSAGYSAQAEAVLAAQQRVIETCANDNRQFSGEVGYPLCRAIQAFAVGEYVNCVRLLRPLRSIAQRFGGSHAQRDLIDLTLFEAARRSGQSELARALANERRLARPNSAQTRRLALRASQTEAA</sequence>
<dbReference type="PANTHER" id="PTHR16263:SF4">
    <property type="entry name" value="TETRATRICOPEPTIDE REPEAT PROTEIN 38"/>
    <property type="match status" value="1"/>
</dbReference>
<evidence type="ECO:0000256" key="2">
    <source>
        <dbReference type="ARBA" id="ARBA00019992"/>
    </source>
</evidence>
<dbReference type="SUPFAM" id="SSF48452">
    <property type="entry name" value="TPR-like"/>
    <property type="match status" value="1"/>
</dbReference>
<feature type="region of interest" description="Disordered" evidence="5">
    <location>
        <begin position="422"/>
        <end position="442"/>
    </location>
</feature>
<comment type="similarity">
    <text evidence="1">Belongs to the TTC38 family.</text>
</comment>
<reference evidence="6 7" key="1">
    <citation type="submission" date="2020-08" db="EMBL/GenBank/DDBJ databases">
        <title>A Genomic Blueprint of the Chicken Gut Microbiome.</title>
        <authorList>
            <person name="Gilroy R."/>
            <person name="Ravi A."/>
            <person name="Getino M."/>
            <person name="Pursley I."/>
            <person name="Horton D.L."/>
            <person name="Alikhan N.-F."/>
            <person name="Baker D."/>
            <person name="Gharbi K."/>
            <person name="Hall N."/>
            <person name="Watson M."/>
            <person name="Adriaenssens E.M."/>
            <person name="Foster-Nyarko E."/>
            <person name="Jarju S."/>
            <person name="Secka A."/>
            <person name="Antonio M."/>
            <person name="Oren A."/>
            <person name="Chaudhuri R."/>
            <person name="La Ragione R.M."/>
            <person name="Hildebrand F."/>
            <person name="Pallen M.J."/>
        </authorList>
    </citation>
    <scope>NUCLEOTIDE SEQUENCE [LARGE SCALE GENOMIC DNA]</scope>
    <source>
        <strain evidence="6 7">Sa2CUA2</strain>
    </source>
</reference>
<dbReference type="Gene3D" id="1.25.40.10">
    <property type="entry name" value="Tetratricopeptide repeat domain"/>
    <property type="match status" value="1"/>
</dbReference>